<keyword evidence="3" id="KW-1185">Reference proteome</keyword>
<evidence type="ECO:0000313" key="2">
    <source>
        <dbReference type="EMBL" id="CAD6991252.1"/>
    </source>
</evidence>
<sequence length="60" mass="6397">RGYPRSAGNECEWSRAAPPPTPRPSKRSVFALNSSPFRVQSAFAASMSDEPSRLAATSAS</sequence>
<reference evidence="2" key="1">
    <citation type="submission" date="2020-11" db="EMBL/GenBank/DDBJ databases">
        <authorList>
            <person name="Whitehead M."/>
        </authorList>
    </citation>
    <scope>NUCLEOTIDE SEQUENCE</scope>
    <source>
        <strain evidence="2">EGII</strain>
    </source>
</reference>
<name>A0A811TWS2_CERCA</name>
<evidence type="ECO:0000256" key="1">
    <source>
        <dbReference type="SAM" id="MobiDB-lite"/>
    </source>
</evidence>
<feature type="region of interest" description="Disordered" evidence="1">
    <location>
        <begin position="1"/>
        <end position="29"/>
    </location>
</feature>
<accession>A0A811TWS2</accession>
<comment type="caution">
    <text evidence="2">The sequence shown here is derived from an EMBL/GenBank/DDBJ whole genome shotgun (WGS) entry which is preliminary data.</text>
</comment>
<organism evidence="2 3">
    <name type="scientific">Ceratitis capitata</name>
    <name type="common">Mediterranean fruit fly</name>
    <name type="synonym">Tephritis capitata</name>
    <dbReference type="NCBI Taxonomy" id="7213"/>
    <lineage>
        <taxon>Eukaryota</taxon>
        <taxon>Metazoa</taxon>
        <taxon>Ecdysozoa</taxon>
        <taxon>Arthropoda</taxon>
        <taxon>Hexapoda</taxon>
        <taxon>Insecta</taxon>
        <taxon>Pterygota</taxon>
        <taxon>Neoptera</taxon>
        <taxon>Endopterygota</taxon>
        <taxon>Diptera</taxon>
        <taxon>Brachycera</taxon>
        <taxon>Muscomorpha</taxon>
        <taxon>Tephritoidea</taxon>
        <taxon>Tephritidae</taxon>
        <taxon>Ceratitis</taxon>
        <taxon>Ceratitis</taxon>
    </lineage>
</organism>
<proteinExistence type="predicted"/>
<evidence type="ECO:0000313" key="3">
    <source>
        <dbReference type="Proteomes" id="UP000606786"/>
    </source>
</evidence>
<dbReference type="AlphaFoldDB" id="A0A811TWS2"/>
<gene>
    <name evidence="2" type="ORF">CCAP1982_LOCUS187</name>
</gene>
<feature type="non-terminal residue" evidence="2">
    <location>
        <position position="1"/>
    </location>
</feature>
<protein>
    <submittedName>
        <fullName evidence="2">(Mediterranean fruit fly) hypothetical protein</fullName>
    </submittedName>
</protein>
<dbReference type="Proteomes" id="UP000606786">
    <property type="component" value="Unassembled WGS sequence"/>
</dbReference>
<dbReference type="EMBL" id="CAJHJT010000001">
    <property type="protein sequence ID" value="CAD6991252.1"/>
    <property type="molecule type" value="Genomic_DNA"/>
</dbReference>